<dbReference type="Pfam" id="PF03004">
    <property type="entry name" value="Transposase_24"/>
    <property type="match status" value="1"/>
</dbReference>
<dbReference type="PANTHER" id="PTHR33063:SF16">
    <property type="entry name" value="OS02G0241300 PROTEIN"/>
    <property type="match status" value="1"/>
</dbReference>
<accession>A0A0E0M5Z1</accession>
<reference evidence="2" key="1">
    <citation type="submission" date="2015-04" db="UniProtKB">
        <authorList>
            <consortium name="EnsemblPlants"/>
        </authorList>
    </citation>
    <scope>IDENTIFICATION</scope>
</reference>
<sequence length="323" mass="36145">MPLQGKTGTVSKVRKSSLQKKVFEMYYLGTLTASTQVEHRGASMGIELDSISRGLGTRIPIVIKEGKRRPEAPMQAAKLASEGGIIVRQHVPILTSWKEYKKDKVQFKNQLDNFIGKLSVNLSLTGEKENDVTSACVDMLKGGTRQMRYRLKKKYFDGEKCAKLKQNRENVKFHQYTGSRSYIAAAYVAKQEKYKDTEPTAIDLFKLTHCSKTKGFSDDAKKAAPVAAPKSISQQMQELQAQLEAEKEESAGLRQKVQRLEAQAEESEAKAQKQAEEIENLKKAITDTQKSAVDTQNLIRQMIAFGQTQAVGHILVICEWSLV</sequence>
<evidence type="ECO:0000313" key="3">
    <source>
        <dbReference type="Proteomes" id="UP000026962"/>
    </source>
</evidence>
<keyword evidence="1" id="KW-0175">Coiled coil</keyword>
<dbReference type="Gramene" id="OPUNC10G03420.1">
    <property type="protein sequence ID" value="OPUNC10G03420.1"/>
    <property type="gene ID" value="OPUNC10G03420"/>
</dbReference>
<evidence type="ECO:0000313" key="2">
    <source>
        <dbReference type="EnsemblPlants" id="OPUNC10G03420.1"/>
    </source>
</evidence>
<proteinExistence type="predicted"/>
<dbReference type="AlphaFoldDB" id="A0A0E0M5Z1"/>
<protein>
    <submittedName>
        <fullName evidence="2">Uncharacterized protein</fullName>
    </submittedName>
</protein>
<dbReference type="HOGENOM" id="CLU_026612_0_1_1"/>
<keyword evidence="3" id="KW-1185">Reference proteome</keyword>
<dbReference type="eggNOG" id="ENOG502R43Y">
    <property type="taxonomic scope" value="Eukaryota"/>
</dbReference>
<dbReference type="PANTHER" id="PTHR33063">
    <property type="entry name" value="OS02G0583500 PROTEIN"/>
    <property type="match status" value="1"/>
</dbReference>
<organism evidence="2">
    <name type="scientific">Oryza punctata</name>
    <name type="common">Red rice</name>
    <dbReference type="NCBI Taxonomy" id="4537"/>
    <lineage>
        <taxon>Eukaryota</taxon>
        <taxon>Viridiplantae</taxon>
        <taxon>Streptophyta</taxon>
        <taxon>Embryophyta</taxon>
        <taxon>Tracheophyta</taxon>
        <taxon>Spermatophyta</taxon>
        <taxon>Magnoliopsida</taxon>
        <taxon>Liliopsida</taxon>
        <taxon>Poales</taxon>
        <taxon>Poaceae</taxon>
        <taxon>BOP clade</taxon>
        <taxon>Oryzoideae</taxon>
        <taxon>Oryzeae</taxon>
        <taxon>Oryzinae</taxon>
        <taxon>Oryza</taxon>
    </lineage>
</organism>
<dbReference type="OMA" id="SACQDDI"/>
<name>A0A0E0M5Z1_ORYPU</name>
<feature type="coiled-coil region" evidence="1">
    <location>
        <begin position="229"/>
        <end position="291"/>
    </location>
</feature>
<dbReference type="InterPro" id="IPR004252">
    <property type="entry name" value="Probable_transposase_24"/>
</dbReference>
<dbReference type="Proteomes" id="UP000026962">
    <property type="component" value="Chromosome 10"/>
</dbReference>
<dbReference type="EnsemblPlants" id="OPUNC10G03420.1">
    <property type="protein sequence ID" value="OPUNC10G03420.1"/>
    <property type="gene ID" value="OPUNC10G03420"/>
</dbReference>
<evidence type="ECO:0000256" key="1">
    <source>
        <dbReference type="SAM" id="Coils"/>
    </source>
</evidence>
<reference evidence="2" key="2">
    <citation type="submission" date="2018-05" db="EMBL/GenBank/DDBJ databases">
        <title>OpunRS2 (Oryza punctata Reference Sequence Version 2).</title>
        <authorList>
            <person name="Zhang J."/>
            <person name="Kudrna D."/>
            <person name="Lee S."/>
            <person name="Talag J."/>
            <person name="Welchert J."/>
            <person name="Wing R.A."/>
        </authorList>
    </citation>
    <scope>NUCLEOTIDE SEQUENCE [LARGE SCALE GENOMIC DNA]</scope>
</reference>